<dbReference type="SMART" id="SM00530">
    <property type="entry name" value="HTH_XRE"/>
    <property type="match status" value="1"/>
</dbReference>
<dbReference type="PANTHER" id="PTHR46797:SF2">
    <property type="entry name" value="TRANSCRIPTIONAL REGULATOR"/>
    <property type="match status" value="1"/>
</dbReference>
<sequence>MDYGSRLRKMRKAKKFSIYRLHEITGLSQGHISELEKGKNQPTIETLQRLLSPMGISLSEFFNEDNEISYLNEREKELVATFRAMPDDSAELYFQLGKKLNQK</sequence>
<dbReference type="GO" id="GO:0005829">
    <property type="term" value="C:cytosol"/>
    <property type="evidence" value="ECO:0007669"/>
    <property type="project" value="TreeGrafter"/>
</dbReference>
<keyword evidence="1" id="KW-0238">DNA-binding</keyword>
<dbReference type="GO" id="GO:0003677">
    <property type="term" value="F:DNA binding"/>
    <property type="evidence" value="ECO:0007669"/>
    <property type="project" value="UniProtKB-KW"/>
</dbReference>
<evidence type="ECO:0000313" key="3">
    <source>
        <dbReference type="EMBL" id="SFC67117.1"/>
    </source>
</evidence>
<dbReference type="OrthoDB" id="118856at2"/>
<accession>A0A1I1L230</accession>
<proteinExistence type="predicted"/>
<organism evidence="3 4">
    <name type="scientific">Ruminococcus albus</name>
    <dbReference type="NCBI Taxonomy" id="1264"/>
    <lineage>
        <taxon>Bacteria</taxon>
        <taxon>Bacillati</taxon>
        <taxon>Bacillota</taxon>
        <taxon>Clostridia</taxon>
        <taxon>Eubacteriales</taxon>
        <taxon>Oscillospiraceae</taxon>
        <taxon>Ruminococcus</taxon>
    </lineage>
</organism>
<evidence type="ECO:0000259" key="2">
    <source>
        <dbReference type="PROSITE" id="PS50943"/>
    </source>
</evidence>
<dbReference type="EMBL" id="FOKQ01000017">
    <property type="protein sequence ID" value="SFC67117.1"/>
    <property type="molecule type" value="Genomic_DNA"/>
</dbReference>
<dbReference type="SUPFAM" id="SSF47413">
    <property type="entry name" value="lambda repressor-like DNA-binding domains"/>
    <property type="match status" value="1"/>
</dbReference>
<protein>
    <submittedName>
        <fullName evidence="3">Helix-turn-helix domain-containing protein</fullName>
    </submittedName>
</protein>
<dbReference type="Pfam" id="PF01381">
    <property type="entry name" value="HTH_3"/>
    <property type="match status" value="1"/>
</dbReference>
<dbReference type="GO" id="GO:0003700">
    <property type="term" value="F:DNA-binding transcription factor activity"/>
    <property type="evidence" value="ECO:0007669"/>
    <property type="project" value="TreeGrafter"/>
</dbReference>
<dbReference type="InterPro" id="IPR010982">
    <property type="entry name" value="Lambda_DNA-bd_dom_sf"/>
</dbReference>
<dbReference type="CDD" id="cd00093">
    <property type="entry name" value="HTH_XRE"/>
    <property type="match status" value="1"/>
</dbReference>
<dbReference type="InterPro" id="IPR050807">
    <property type="entry name" value="TransReg_Diox_bact_type"/>
</dbReference>
<dbReference type="Gene3D" id="1.10.260.40">
    <property type="entry name" value="lambda repressor-like DNA-binding domains"/>
    <property type="match status" value="1"/>
</dbReference>
<name>A0A1I1L230_RUMAL</name>
<evidence type="ECO:0000256" key="1">
    <source>
        <dbReference type="ARBA" id="ARBA00023125"/>
    </source>
</evidence>
<dbReference type="InterPro" id="IPR001387">
    <property type="entry name" value="Cro/C1-type_HTH"/>
</dbReference>
<dbReference type="PROSITE" id="PS50943">
    <property type="entry name" value="HTH_CROC1"/>
    <property type="match status" value="1"/>
</dbReference>
<evidence type="ECO:0000313" key="4">
    <source>
        <dbReference type="Proteomes" id="UP000182192"/>
    </source>
</evidence>
<dbReference type="PANTHER" id="PTHR46797">
    <property type="entry name" value="HTH-TYPE TRANSCRIPTIONAL REGULATOR"/>
    <property type="match status" value="1"/>
</dbReference>
<feature type="domain" description="HTH cro/C1-type" evidence="2">
    <location>
        <begin position="7"/>
        <end position="61"/>
    </location>
</feature>
<dbReference type="RefSeq" id="WP_074961735.1">
    <property type="nucleotide sequence ID" value="NZ_FOKQ01000017.1"/>
</dbReference>
<gene>
    <name evidence="3" type="ORF">SAMN02910406_02161</name>
</gene>
<dbReference type="AlphaFoldDB" id="A0A1I1L230"/>
<reference evidence="3 4" key="1">
    <citation type="submission" date="2016-10" db="EMBL/GenBank/DDBJ databases">
        <authorList>
            <person name="de Groot N.N."/>
        </authorList>
    </citation>
    <scope>NUCLEOTIDE SEQUENCE [LARGE SCALE GENOMIC DNA]</scope>
    <source>
        <strain evidence="3 4">AR67</strain>
    </source>
</reference>
<dbReference type="Proteomes" id="UP000182192">
    <property type="component" value="Unassembled WGS sequence"/>
</dbReference>